<accession>A0ABQ8J0G2</accession>
<keyword evidence="2" id="KW-1185">Reference proteome</keyword>
<proteinExistence type="predicted"/>
<reference evidence="1 2" key="2">
    <citation type="journal article" date="2022" name="Mol. Biol. Evol.">
        <title>Comparative Genomics Reveals Insights into the Divergent Evolution of Astigmatic Mites and Household Pest Adaptations.</title>
        <authorList>
            <person name="Xiong Q."/>
            <person name="Wan A.T."/>
            <person name="Liu X."/>
            <person name="Fung C.S."/>
            <person name="Xiao X."/>
            <person name="Malainual N."/>
            <person name="Hou J."/>
            <person name="Wang L."/>
            <person name="Wang M."/>
            <person name="Yang K.Y."/>
            <person name="Cui Y."/>
            <person name="Leung E.L."/>
            <person name="Nong W."/>
            <person name="Shin S.K."/>
            <person name="Au S.W."/>
            <person name="Jeong K.Y."/>
            <person name="Chew F.T."/>
            <person name="Hui J.H."/>
            <person name="Leung T.F."/>
            <person name="Tungtrongchitr A."/>
            <person name="Zhong N."/>
            <person name="Liu Z."/>
            <person name="Tsui S.K."/>
        </authorList>
    </citation>
    <scope>NUCLEOTIDE SEQUENCE [LARGE SCALE GENOMIC DNA]</scope>
    <source>
        <strain evidence="1">Derp</strain>
    </source>
</reference>
<name>A0ABQ8J0G2_DERPT</name>
<reference evidence="1 2" key="1">
    <citation type="journal article" date="2018" name="J. Allergy Clin. Immunol.">
        <title>High-quality assembly of Dermatophagoides pteronyssinus genome and transcriptome reveals a wide range of novel allergens.</title>
        <authorList>
            <person name="Liu X.Y."/>
            <person name="Yang K.Y."/>
            <person name="Wang M.Q."/>
            <person name="Kwok J.S."/>
            <person name="Zeng X."/>
            <person name="Yang Z."/>
            <person name="Xiao X.J."/>
            <person name="Lau C.P."/>
            <person name="Li Y."/>
            <person name="Huang Z.M."/>
            <person name="Ba J.G."/>
            <person name="Yim A.K."/>
            <person name="Ouyang C.Y."/>
            <person name="Ngai S.M."/>
            <person name="Chan T.F."/>
            <person name="Leung E.L."/>
            <person name="Liu L."/>
            <person name="Liu Z.G."/>
            <person name="Tsui S.K."/>
        </authorList>
    </citation>
    <scope>NUCLEOTIDE SEQUENCE [LARGE SCALE GENOMIC DNA]</scope>
    <source>
        <strain evidence="1">Derp</strain>
    </source>
</reference>
<protein>
    <submittedName>
        <fullName evidence="1">Uncharacterized protein</fullName>
    </submittedName>
</protein>
<dbReference type="Proteomes" id="UP000887458">
    <property type="component" value="Unassembled WGS sequence"/>
</dbReference>
<organism evidence="1 2">
    <name type="scientific">Dermatophagoides pteronyssinus</name>
    <name type="common">European house dust mite</name>
    <dbReference type="NCBI Taxonomy" id="6956"/>
    <lineage>
        <taxon>Eukaryota</taxon>
        <taxon>Metazoa</taxon>
        <taxon>Ecdysozoa</taxon>
        <taxon>Arthropoda</taxon>
        <taxon>Chelicerata</taxon>
        <taxon>Arachnida</taxon>
        <taxon>Acari</taxon>
        <taxon>Acariformes</taxon>
        <taxon>Sarcoptiformes</taxon>
        <taxon>Astigmata</taxon>
        <taxon>Psoroptidia</taxon>
        <taxon>Analgoidea</taxon>
        <taxon>Pyroglyphidae</taxon>
        <taxon>Dermatophagoidinae</taxon>
        <taxon>Dermatophagoides</taxon>
    </lineage>
</organism>
<gene>
    <name evidence="1" type="ORF">DERP_000542</name>
</gene>
<sequence>MDLIYNDTMHISFEYYEIIFLDGIIDLIVSLYDDNLRVESKPSMSTPETIDHHHHHHRFPTWAIYKVKNKIDRIFF</sequence>
<evidence type="ECO:0000313" key="2">
    <source>
        <dbReference type="Proteomes" id="UP000887458"/>
    </source>
</evidence>
<comment type="caution">
    <text evidence="1">The sequence shown here is derived from an EMBL/GenBank/DDBJ whole genome shotgun (WGS) entry which is preliminary data.</text>
</comment>
<evidence type="ECO:0000313" key="1">
    <source>
        <dbReference type="EMBL" id="KAH9416046.1"/>
    </source>
</evidence>
<dbReference type="EMBL" id="NJHN03000095">
    <property type="protein sequence ID" value="KAH9416046.1"/>
    <property type="molecule type" value="Genomic_DNA"/>
</dbReference>